<comment type="caution">
    <text evidence="8">The sequence shown here is derived from an EMBL/GenBank/DDBJ whole genome shotgun (WGS) entry which is preliminary data.</text>
</comment>
<protein>
    <submittedName>
        <fullName evidence="8">Glu/Leu/Phe/Val dehydrogenase</fullName>
    </submittedName>
</protein>
<dbReference type="SUPFAM" id="SSF51735">
    <property type="entry name" value="NAD(P)-binding Rossmann-fold domains"/>
    <property type="match status" value="1"/>
</dbReference>
<sequence>MSTTPSASPSTDVFELAAGHEQVVFANDPATGLRAIVAVHSTALGPGLGGTRFHPYASTEEALRDVLDLSRGMSHKAALAGLDLGGGKAVIIGDPRRDKSEALLRAYGRFVQSLGGRYLTACDVGTYSADMDHVARECDFVTGRTVAHGGAGDSSVLTAYGVFQGMRAAAQRLWGEPTLAGRTVGVAGVGKVGRHLVGLLREDGADVVVTDVYAPAVEAVLADHPHGVRAVGSTDELVREDLDVYAPCALGGALDDDTIGVLKARVVCGAANNQLPRPDSADRVADAGILYAPDYCVNAGGLIQVADEREGFSFERAQQRASGIFDTTAAVFDLAEREQVTPAVAADRLAEQRMRDVGRLRGIWLGA</sequence>
<dbReference type="EMBL" id="JAAGXA010000019">
    <property type="protein sequence ID" value="NEN80369.1"/>
    <property type="molecule type" value="Genomic_DNA"/>
</dbReference>
<dbReference type="PROSITE" id="PS00074">
    <property type="entry name" value="GLFV_DEHYDROGENASE"/>
    <property type="match status" value="1"/>
</dbReference>
<feature type="active site" description="Proton donor/acceptor" evidence="4">
    <location>
        <position position="88"/>
    </location>
</feature>
<dbReference type="SUPFAM" id="SSF53223">
    <property type="entry name" value="Aminoacid dehydrogenase-like, N-terminal domain"/>
    <property type="match status" value="1"/>
</dbReference>
<evidence type="ECO:0000313" key="8">
    <source>
        <dbReference type="EMBL" id="NEN80369.1"/>
    </source>
</evidence>
<keyword evidence="5" id="KW-0547">Nucleotide-binding</keyword>
<dbReference type="InterPro" id="IPR006096">
    <property type="entry name" value="Glu/Leu/Phe/Val/Trp_DH_C"/>
</dbReference>
<dbReference type="InterPro" id="IPR033524">
    <property type="entry name" value="Glu/Leu/Phe/Val_DH_AS"/>
</dbReference>
<dbReference type="FunFam" id="3.40.50.10860:FF:000010">
    <property type="entry name" value="Leucine dehydrogenase"/>
    <property type="match status" value="1"/>
</dbReference>
<dbReference type="RefSeq" id="WP_163774176.1">
    <property type="nucleotide sequence ID" value="NZ_JAAGXA010000019.1"/>
</dbReference>
<name>A0A6P0HNU9_9ACTN</name>
<dbReference type="PANTHER" id="PTHR42722:SF1">
    <property type="entry name" value="VALINE DEHYDROGENASE"/>
    <property type="match status" value="1"/>
</dbReference>
<dbReference type="PANTHER" id="PTHR42722">
    <property type="entry name" value="LEUCINE DEHYDROGENASE"/>
    <property type="match status" value="1"/>
</dbReference>
<keyword evidence="9" id="KW-1185">Reference proteome</keyword>
<keyword evidence="3 5" id="KW-0520">NAD</keyword>
<proteinExistence type="inferred from homology"/>
<dbReference type="InterPro" id="IPR036291">
    <property type="entry name" value="NAD(P)-bd_dom_sf"/>
</dbReference>
<keyword evidence="2 6" id="KW-0560">Oxidoreductase</keyword>
<dbReference type="Pfam" id="PF00208">
    <property type="entry name" value="ELFV_dehydrog"/>
    <property type="match status" value="1"/>
</dbReference>
<dbReference type="InterPro" id="IPR006097">
    <property type="entry name" value="Glu/Leu/Phe/Val/Trp_DH_dimer"/>
</dbReference>
<dbReference type="AlphaFoldDB" id="A0A6P0HNU9"/>
<evidence type="ECO:0000256" key="1">
    <source>
        <dbReference type="ARBA" id="ARBA00006382"/>
    </source>
</evidence>
<evidence type="ECO:0000256" key="2">
    <source>
        <dbReference type="ARBA" id="ARBA00023002"/>
    </source>
</evidence>
<feature type="domain" description="Glutamate/phenylalanine/leucine/valine/L-tryptophan dehydrogenase C-terminal" evidence="7">
    <location>
        <begin position="152"/>
        <end position="362"/>
    </location>
</feature>
<dbReference type="GO" id="GO:0006520">
    <property type="term" value="P:amino acid metabolic process"/>
    <property type="evidence" value="ECO:0007669"/>
    <property type="project" value="InterPro"/>
</dbReference>
<dbReference type="PIRSF" id="PIRSF000188">
    <property type="entry name" value="Phe_leu_dh"/>
    <property type="match status" value="1"/>
</dbReference>
<reference evidence="8 9" key="1">
    <citation type="journal article" date="2014" name="Int. J. Syst. Evol. Microbiol.">
        <title>Nocardioides zeae sp. nov., isolated from the stem of Zea mays.</title>
        <authorList>
            <person name="Glaeser S.P."/>
            <person name="McInroy J.A."/>
            <person name="Busse H.J."/>
            <person name="Kampfer P."/>
        </authorList>
    </citation>
    <scope>NUCLEOTIDE SEQUENCE [LARGE SCALE GENOMIC DNA]</scope>
    <source>
        <strain evidence="8 9">JCM 30728</strain>
    </source>
</reference>
<evidence type="ECO:0000313" key="9">
    <source>
        <dbReference type="Proteomes" id="UP000468687"/>
    </source>
</evidence>
<dbReference type="PRINTS" id="PR00082">
    <property type="entry name" value="GLFDHDRGNASE"/>
</dbReference>
<evidence type="ECO:0000256" key="3">
    <source>
        <dbReference type="ARBA" id="ARBA00023027"/>
    </source>
</evidence>
<comment type="similarity">
    <text evidence="1 6">Belongs to the Glu/Leu/Phe/Val dehydrogenases family.</text>
</comment>
<dbReference type="SMART" id="SM00839">
    <property type="entry name" value="ELFV_dehydrog"/>
    <property type="match status" value="1"/>
</dbReference>
<evidence type="ECO:0000256" key="4">
    <source>
        <dbReference type="PIRSR" id="PIRSR000188-1"/>
    </source>
</evidence>
<dbReference type="Gene3D" id="3.40.50.10860">
    <property type="entry name" value="Leucine Dehydrogenase, chain A, domain 1"/>
    <property type="match status" value="1"/>
</dbReference>
<dbReference type="InterPro" id="IPR046346">
    <property type="entry name" value="Aminoacid_DH-like_N_sf"/>
</dbReference>
<dbReference type="InterPro" id="IPR016211">
    <property type="entry name" value="Glu/Phe/Leu/Val/Trp_DH_bac/arc"/>
</dbReference>
<accession>A0A6P0HNU9</accession>
<evidence type="ECO:0000256" key="5">
    <source>
        <dbReference type="PIRSR" id="PIRSR000188-2"/>
    </source>
</evidence>
<evidence type="ECO:0000259" key="7">
    <source>
        <dbReference type="SMART" id="SM00839"/>
    </source>
</evidence>
<dbReference type="InterPro" id="IPR006095">
    <property type="entry name" value="Glu/Leu/Phe/Val/Trp_DH"/>
</dbReference>
<dbReference type="Pfam" id="PF02812">
    <property type="entry name" value="ELFV_dehydrog_N"/>
    <property type="match status" value="1"/>
</dbReference>
<dbReference type="GO" id="GO:0000166">
    <property type="term" value="F:nucleotide binding"/>
    <property type="evidence" value="ECO:0007669"/>
    <property type="project" value="UniProtKB-KW"/>
</dbReference>
<dbReference type="Gene3D" id="3.40.50.720">
    <property type="entry name" value="NAD(P)-binding Rossmann-like Domain"/>
    <property type="match status" value="1"/>
</dbReference>
<feature type="binding site" evidence="5">
    <location>
        <begin position="188"/>
        <end position="193"/>
    </location>
    <ligand>
        <name>NAD(+)</name>
        <dbReference type="ChEBI" id="CHEBI:57540"/>
    </ligand>
</feature>
<organism evidence="8 9">
    <name type="scientific">Nocardioides zeae</name>
    <dbReference type="NCBI Taxonomy" id="1457234"/>
    <lineage>
        <taxon>Bacteria</taxon>
        <taxon>Bacillati</taxon>
        <taxon>Actinomycetota</taxon>
        <taxon>Actinomycetes</taxon>
        <taxon>Propionibacteriales</taxon>
        <taxon>Nocardioidaceae</taxon>
        <taxon>Nocardioides</taxon>
    </lineage>
</organism>
<dbReference type="Proteomes" id="UP000468687">
    <property type="component" value="Unassembled WGS sequence"/>
</dbReference>
<dbReference type="CDD" id="cd01075">
    <property type="entry name" value="NAD_bind_Leu_Phe_Val_DH"/>
    <property type="match status" value="1"/>
</dbReference>
<dbReference type="GO" id="GO:0016639">
    <property type="term" value="F:oxidoreductase activity, acting on the CH-NH2 group of donors, NAD or NADP as acceptor"/>
    <property type="evidence" value="ECO:0007669"/>
    <property type="project" value="InterPro"/>
</dbReference>
<gene>
    <name evidence="8" type="ORF">G3T38_19105</name>
</gene>
<evidence type="ECO:0000256" key="6">
    <source>
        <dbReference type="RuleBase" id="RU004417"/>
    </source>
</evidence>